<organism evidence="4 5">
    <name type="scientific">Tegillarca granosa</name>
    <name type="common">Malaysian cockle</name>
    <name type="synonym">Anadara granosa</name>
    <dbReference type="NCBI Taxonomy" id="220873"/>
    <lineage>
        <taxon>Eukaryota</taxon>
        <taxon>Metazoa</taxon>
        <taxon>Spiralia</taxon>
        <taxon>Lophotrochozoa</taxon>
        <taxon>Mollusca</taxon>
        <taxon>Bivalvia</taxon>
        <taxon>Autobranchia</taxon>
        <taxon>Pteriomorphia</taxon>
        <taxon>Arcoida</taxon>
        <taxon>Arcoidea</taxon>
        <taxon>Arcidae</taxon>
        <taxon>Tegillarca</taxon>
    </lineage>
</organism>
<accession>A0ABQ9E5A6</accession>
<evidence type="ECO:0000313" key="5">
    <source>
        <dbReference type="Proteomes" id="UP001217089"/>
    </source>
</evidence>
<evidence type="ECO:0000259" key="3">
    <source>
        <dbReference type="Pfam" id="PF05225"/>
    </source>
</evidence>
<dbReference type="Gene3D" id="3.30.420.10">
    <property type="entry name" value="Ribonuclease H-like superfamily/Ribonuclease H"/>
    <property type="match status" value="1"/>
</dbReference>
<evidence type="ECO:0008006" key="6">
    <source>
        <dbReference type="Google" id="ProtNLM"/>
    </source>
</evidence>
<dbReference type="InterPro" id="IPR009057">
    <property type="entry name" value="Homeodomain-like_sf"/>
</dbReference>
<feature type="compositionally biased region" description="Polar residues" evidence="1">
    <location>
        <begin position="327"/>
        <end position="337"/>
    </location>
</feature>
<dbReference type="Pfam" id="PF03184">
    <property type="entry name" value="DDE_1"/>
    <property type="match status" value="1"/>
</dbReference>
<dbReference type="InterPro" id="IPR004875">
    <property type="entry name" value="DDE_SF_endonuclease_dom"/>
</dbReference>
<proteinExistence type="predicted"/>
<sequence length="526" mass="58734">MQISLRLLRVQEYSSQIMPRKSKQMQLQYDPKALENAVAAVKVNVMSIRKAAKHYDVPRSTIGDRISGRVKEGTSPGKKPVYPIEVENQVAEKIKQAARMGFGITRAQLILAEVGQRNVPGRVGNCRDGVTVLACINAAEDDIPPLVIVKGLTEKAVKAYNVVEGPVGTKYTYQKKAWMEDILGVSWFKDHFLAHCGRERPQIIILDSHSSHETVGLIEVARENGITLFALPPHTTQYLNPLDKTVFGPFQREYNRQCSDFMSVAPNHLVTKWEWPRLFKQTYTKTVISTNIKKGMWDLRGIYPFDPTKIKDSAFAPSVPFVKPVTSPVNSPETVSPANEAPPKMDENSVGNNIATSAVTNDAVVIATADETGTANIVNLDDAEVLLDLITSGKLNILQCDENETDSIRAKSETALESCHSSSGTLQEVGPSIPSNIFDNSWSEGINNVFDLPASSAKQSNTKLNVKKKLTSHRLLTSDEVYTRKKLEIEEKEKIAKEKEERKLKRQQKMEQKKNEPKIKRQKKKQ</sequence>
<evidence type="ECO:0000256" key="1">
    <source>
        <dbReference type="SAM" id="MobiDB-lite"/>
    </source>
</evidence>
<feature type="region of interest" description="Disordered" evidence="1">
    <location>
        <begin position="326"/>
        <end position="345"/>
    </location>
</feature>
<reference evidence="4 5" key="1">
    <citation type="submission" date="2022-12" db="EMBL/GenBank/DDBJ databases">
        <title>Chromosome-level genome of Tegillarca granosa.</title>
        <authorList>
            <person name="Kim J."/>
        </authorList>
    </citation>
    <scope>NUCLEOTIDE SEQUENCE [LARGE SCALE GENOMIC DNA]</scope>
    <source>
        <strain evidence="4">Teg-2019</strain>
        <tissue evidence="4">Adductor muscle</tissue>
    </source>
</reference>
<dbReference type="EMBL" id="JARBDR010000919">
    <property type="protein sequence ID" value="KAJ8300593.1"/>
    <property type="molecule type" value="Genomic_DNA"/>
</dbReference>
<dbReference type="Gene3D" id="1.10.10.60">
    <property type="entry name" value="Homeodomain-like"/>
    <property type="match status" value="1"/>
</dbReference>
<dbReference type="SUPFAM" id="SSF46689">
    <property type="entry name" value="Homeodomain-like"/>
    <property type="match status" value="1"/>
</dbReference>
<evidence type="ECO:0000313" key="4">
    <source>
        <dbReference type="EMBL" id="KAJ8300593.1"/>
    </source>
</evidence>
<dbReference type="InterPro" id="IPR050863">
    <property type="entry name" value="CenT-Element_Derived"/>
</dbReference>
<dbReference type="PANTHER" id="PTHR19303:SF74">
    <property type="entry name" value="POGO TRANSPOSABLE ELEMENT WITH KRAB DOMAIN"/>
    <property type="match status" value="1"/>
</dbReference>
<dbReference type="Pfam" id="PF05225">
    <property type="entry name" value="HTH_psq"/>
    <property type="match status" value="1"/>
</dbReference>
<dbReference type="InterPro" id="IPR036397">
    <property type="entry name" value="RNaseH_sf"/>
</dbReference>
<feature type="domain" description="HTH psq-type" evidence="3">
    <location>
        <begin position="31"/>
        <end position="70"/>
    </location>
</feature>
<feature type="region of interest" description="Disordered" evidence="1">
    <location>
        <begin position="494"/>
        <end position="526"/>
    </location>
</feature>
<feature type="compositionally biased region" description="Basic and acidic residues" evidence="1">
    <location>
        <begin position="494"/>
        <end position="519"/>
    </location>
</feature>
<name>A0ABQ9E5A6_TEGGR</name>
<keyword evidence="5" id="KW-1185">Reference proteome</keyword>
<evidence type="ECO:0000259" key="2">
    <source>
        <dbReference type="Pfam" id="PF03184"/>
    </source>
</evidence>
<dbReference type="InterPro" id="IPR007889">
    <property type="entry name" value="HTH_Psq"/>
</dbReference>
<comment type="caution">
    <text evidence="4">The sequence shown here is derived from an EMBL/GenBank/DDBJ whole genome shotgun (WGS) entry which is preliminary data.</text>
</comment>
<feature type="domain" description="DDE-1" evidence="2">
    <location>
        <begin position="130"/>
        <end position="274"/>
    </location>
</feature>
<gene>
    <name evidence="4" type="ORF">KUTeg_022112</name>
</gene>
<dbReference type="Proteomes" id="UP001217089">
    <property type="component" value="Unassembled WGS sequence"/>
</dbReference>
<protein>
    <recommendedName>
        <fullName evidence="6">HTH psq-type domain-containing protein</fullName>
    </recommendedName>
</protein>
<dbReference type="PANTHER" id="PTHR19303">
    <property type="entry name" value="TRANSPOSON"/>
    <property type="match status" value="1"/>
</dbReference>